<dbReference type="FunFam" id="3.40.50.10140:FF:000007">
    <property type="entry name" value="Disease resistance protein (TIR-NBS-LRR class)"/>
    <property type="match status" value="1"/>
</dbReference>
<dbReference type="InterPro" id="IPR044974">
    <property type="entry name" value="Disease_R_plants"/>
</dbReference>
<dbReference type="InterPro" id="IPR035897">
    <property type="entry name" value="Toll_tir_struct_dom_sf"/>
</dbReference>
<dbReference type="OrthoDB" id="1056515at2759"/>
<dbReference type="SMART" id="SM00255">
    <property type="entry name" value="TIR"/>
    <property type="match status" value="1"/>
</dbReference>
<dbReference type="PANTHER" id="PTHR11017">
    <property type="entry name" value="LEUCINE-RICH REPEAT-CONTAINING PROTEIN"/>
    <property type="match status" value="1"/>
</dbReference>
<dbReference type="Pfam" id="PF00931">
    <property type="entry name" value="NB-ARC"/>
    <property type="match status" value="2"/>
</dbReference>
<dbReference type="GO" id="GO:0006952">
    <property type="term" value="P:defense response"/>
    <property type="evidence" value="ECO:0007669"/>
    <property type="project" value="InterPro"/>
</dbReference>
<dbReference type="InterPro" id="IPR000157">
    <property type="entry name" value="TIR_dom"/>
</dbReference>
<sequence>MSSSSSSSSQKFYVFLSFQGLDTRRTFVSHLRRSLDRKGIKTFEDENESLRGELDSSAVYQTIGESKVAVVLISVNYASSPLCLDSLLKILKFHQSGSLVLIPIFYEVDPMDVRKQIGKLYEAFSLHERENPEKVQTWRQALSQLVSIPGGQYSEIWDGDAELIHQITVDIWNIFVASKSSDLCGLVGMDRHMKAMYRLLDLGLKDEVRHIKIWGSRDIGKTEFAKYLYEEILHNFDTHVMLKAPQRISRFEEVRLAEYVCLRLEKARTLSKTSKDTASRFLLVLDNVNESFDPIRKLARVISSFGPGSRIITTTRNLQFSSTSPLPFQYEVLGLEFSEALQLFCLHAFEQTHPFLGFEDLSCRAVKLAGGFPLSLKRLGSRFSGRKKDEWEVILFGYERSTVNGVINPEKNSLDGLYEYSSIMETFSSQPISSTTRSFEDLVGMNHRMQALSALLELESDKEVRVVGIWGTGGIGKTTLSRYAYERISQQFHTHAFLENAQESSSSCLEERFLSKAIQREALAVRNSKDCPEIMKSLIQHRKVLLIVDDVDNVKTLEEVFKITSWLVPGSRVIVTARDESFLLASGVKYIFEVKGLRFDQALQLFYQFAFKQKSPPVRFRQLSVRAIKLVGFLPLALKVTGSMLYRKKESYWETILQCFEEKQNKGTI</sequence>
<dbReference type="EMBL" id="LUHQ01000005">
    <property type="protein sequence ID" value="OAO95718.1"/>
    <property type="molecule type" value="Genomic_DNA"/>
</dbReference>
<evidence type="ECO:0000313" key="4">
    <source>
        <dbReference type="EMBL" id="OAO95718.1"/>
    </source>
</evidence>
<dbReference type="Gene3D" id="1.10.8.430">
    <property type="entry name" value="Helical domain of apoptotic protease-activating factors"/>
    <property type="match status" value="2"/>
</dbReference>
<feature type="domain" description="TIR" evidence="2">
    <location>
        <begin position="10"/>
        <end position="175"/>
    </location>
</feature>
<evidence type="ECO:0000256" key="1">
    <source>
        <dbReference type="ARBA" id="ARBA00023027"/>
    </source>
</evidence>
<dbReference type="GO" id="GO:0007165">
    <property type="term" value="P:signal transduction"/>
    <property type="evidence" value="ECO:0007669"/>
    <property type="project" value="InterPro"/>
</dbReference>
<dbReference type="Proteomes" id="UP000078284">
    <property type="component" value="Chromosome 5"/>
</dbReference>
<dbReference type="Gene3D" id="3.40.50.300">
    <property type="entry name" value="P-loop containing nucleotide triphosphate hydrolases"/>
    <property type="match status" value="2"/>
</dbReference>
<gene>
    <name evidence="4" type="ordered locus">AXX17_At5g47460</name>
    <name evidence="3" type="ORF">C24_LOCUS24953</name>
</gene>
<protein>
    <recommendedName>
        <fullName evidence="2">TIR domain-containing protein</fullName>
    </recommendedName>
</protein>
<dbReference type="PRINTS" id="PR00364">
    <property type="entry name" value="DISEASERSIST"/>
</dbReference>
<reference evidence="5" key="1">
    <citation type="journal article" date="2016" name="Proc. Natl. Acad. Sci. U.S.A.">
        <title>Chromosome-level assembly of Arabidopsis thaliana Ler reveals the extent of translocation and inversion polymorphisms.</title>
        <authorList>
            <person name="Zapata L."/>
            <person name="Ding J."/>
            <person name="Willing E.M."/>
            <person name="Hartwig B."/>
            <person name="Bezdan D."/>
            <person name="Jiao W.B."/>
            <person name="Patel V."/>
            <person name="Velikkakam James G."/>
            <person name="Koornneef M."/>
            <person name="Ossowski S."/>
            <person name="Schneeberger K."/>
        </authorList>
    </citation>
    <scope>NUCLEOTIDE SEQUENCE [LARGE SCALE GENOMIC DNA]</scope>
    <source>
        <strain evidence="5">cv. Landsberg erecta</strain>
    </source>
</reference>
<dbReference type="SUPFAM" id="SSF52540">
    <property type="entry name" value="P-loop containing nucleoside triphosphate hydrolases"/>
    <property type="match status" value="2"/>
</dbReference>
<dbReference type="InterPro" id="IPR027417">
    <property type="entry name" value="P-loop_NTPase"/>
</dbReference>
<dbReference type="PROSITE" id="PS50104">
    <property type="entry name" value="TIR"/>
    <property type="match status" value="1"/>
</dbReference>
<name>A0A178UPI9_ARATH</name>
<dbReference type="InterPro" id="IPR042197">
    <property type="entry name" value="Apaf_helical"/>
</dbReference>
<dbReference type="GO" id="GO:0043531">
    <property type="term" value="F:ADP binding"/>
    <property type="evidence" value="ECO:0007669"/>
    <property type="project" value="InterPro"/>
</dbReference>
<proteinExistence type="predicted"/>
<dbReference type="Proteomes" id="UP000434276">
    <property type="component" value="Unassembled WGS sequence"/>
</dbReference>
<dbReference type="AlphaFoldDB" id="A0A178UPI9"/>
<dbReference type="PANTHER" id="PTHR11017:SF238">
    <property type="entry name" value="DISEASE RESISTANCE PROTEIN (TIR-NBS CLASS)"/>
    <property type="match status" value="1"/>
</dbReference>
<accession>A0A178UPI9</accession>
<organism evidence="4 5">
    <name type="scientific">Arabidopsis thaliana</name>
    <name type="common">Mouse-ear cress</name>
    <dbReference type="NCBI Taxonomy" id="3702"/>
    <lineage>
        <taxon>Eukaryota</taxon>
        <taxon>Viridiplantae</taxon>
        <taxon>Streptophyta</taxon>
        <taxon>Embryophyta</taxon>
        <taxon>Tracheophyta</taxon>
        <taxon>Spermatophyta</taxon>
        <taxon>Magnoliopsida</taxon>
        <taxon>eudicotyledons</taxon>
        <taxon>Gunneridae</taxon>
        <taxon>Pentapetalae</taxon>
        <taxon>rosids</taxon>
        <taxon>malvids</taxon>
        <taxon>Brassicales</taxon>
        <taxon>Brassicaceae</taxon>
        <taxon>Camelineae</taxon>
        <taxon>Arabidopsis</taxon>
    </lineage>
</organism>
<dbReference type="EMBL" id="CACSHJ010000096">
    <property type="protein sequence ID" value="CAA0408516.1"/>
    <property type="molecule type" value="Genomic_DNA"/>
</dbReference>
<dbReference type="ExpressionAtlas" id="A0A178UPI9">
    <property type="expression patterns" value="baseline and differential"/>
</dbReference>
<evidence type="ECO:0000313" key="6">
    <source>
        <dbReference type="Proteomes" id="UP000434276"/>
    </source>
</evidence>
<dbReference type="Gene3D" id="3.40.50.10140">
    <property type="entry name" value="Toll/interleukin-1 receptor homology (TIR) domain"/>
    <property type="match status" value="1"/>
</dbReference>
<dbReference type="SUPFAM" id="SSF52200">
    <property type="entry name" value="Toll/Interleukin receptor TIR domain"/>
    <property type="match status" value="1"/>
</dbReference>
<reference evidence="4" key="2">
    <citation type="submission" date="2016-03" db="EMBL/GenBank/DDBJ databases">
        <title>Full-length assembly of Arabidopsis thaliana Ler reveals the complement of translocations and inversions.</title>
        <authorList>
            <person name="Zapata L."/>
            <person name="Schneeberger K."/>
            <person name="Ossowski S."/>
        </authorList>
    </citation>
    <scope>NUCLEOTIDE SEQUENCE [LARGE SCALE GENOMIC DNA]</scope>
    <source>
        <tissue evidence="4">Leaf</tissue>
    </source>
</reference>
<evidence type="ECO:0000313" key="5">
    <source>
        <dbReference type="Proteomes" id="UP000078284"/>
    </source>
</evidence>
<dbReference type="Pfam" id="PF01582">
    <property type="entry name" value="TIR"/>
    <property type="match status" value="1"/>
</dbReference>
<dbReference type="InterPro" id="IPR002182">
    <property type="entry name" value="NB-ARC"/>
</dbReference>
<evidence type="ECO:0000313" key="3">
    <source>
        <dbReference type="EMBL" id="CAA0408516.1"/>
    </source>
</evidence>
<evidence type="ECO:0000259" key="2">
    <source>
        <dbReference type="PROSITE" id="PS50104"/>
    </source>
</evidence>
<reference evidence="3 6" key="3">
    <citation type="submission" date="2019-12" db="EMBL/GenBank/DDBJ databases">
        <authorList>
            <person name="Jiao W.-B."/>
            <person name="Schneeberger K."/>
        </authorList>
    </citation>
    <scope>NUCLEOTIDE SEQUENCE [LARGE SCALE GENOMIC DNA]</scope>
    <source>
        <strain evidence="6">cv. C24</strain>
    </source>
</reference>
<keyword evidence="1" id="KW-0520">NAD</keyword>